<evidence type="ECO:0000313" key="1">
    <source>
        <dbReference type="EMBL" id="PNR38162.1"/>
    </source>
</evidence>
<dbReference type="PaxDb" id="3218-PP1S327_18V6.1"/>
<name>A0A2K1J9F9_PHYPA</name>
<evidence type="ECO:0000313" key="2">
    <source>
        <dbReference type="EnsemblPlants" id="Pp3c16_20390V3.1"/>
    </source>
</evidence>
<proteinExistence type="predicted"/>
<reference evidence="2" key="3">
    <citation type="submission" date="2020-12" db="UniProtKB">
        <authorList>
            <consortium name="EnsemblPlants"/>
        </authorList>
    </citation>
    <scope>IDENTIFICATION</scope>
</reference>
<dbReference type="Proteomes" id="UP000006727">
    <property type="component" value="Chromosome 16"/>
</dbReference>
<organism evidence="1">
    <name type="scientific">Physcomitrium patens</name>
    <name type="common">Spreading-leaved earth moss</name>
    <name type="synonym">Physcomitrella patens</name>
    <dbReference type="NCBI Taxonomy" id="3218"/>
    <lineage>
        <taxon>Eukaryota</taxon>
        <taxon>Viridiplantae</taxon>
        <taxon>Streptophyta</taxon>
        <taxon>Embryophyta</taxon>
        <taxon>Bryophyta</taxon>
        <taxon>Bryophytina</taxon>
        <taxon>Bryopsida</taxon>
        <taxon>Funariidae</taxon>
        <taxon>Funariales</taxon>
        <taxon>Funariaceae</taxon>
        <taxon>Physcomitrium</taxon>
    </lineage>
</organism>
<dbReference type="Gramene" id="Pp3c16_20400V3.1">
    <property type="protein sequence ID" value="Pp3c16_20400V3.1"/>
    <property type="gene ID" value="Pp3c16_20400"/>
</dbReference>
<protein>
    <submittedName>
        <fullName evidence="1 2">Uncharacterized protein</fullName>
    </submittedName>
</protein>
<dbReference type="EnsemblPlants" id="Pp3c16_20390V3.1">
    <property type="protein sequence ID" value="Pp3c16_20390V3.1"/>
    <property type="gene ID" value="Pp3c16_20390"/>
</dbReference>
<accession>A0A2K1J9F9</accession>
<dbReference type="InParanoid" id="A0A2K1J9F9"/>
<sequence>MVKAGITGPSLETNDGDFSAVDDDVEDGVPVEYCGKDRATVVRLYSKYLLRLVNELRLPTKLTKSGFGYGEISSRHLLAILIFNRDLYQSRLDSVETDEFDLLHMHHLIRFLKKDYEDTITEYERMKKAGVTSLKMLWTLMVPDVEVVYYCDVSKEELCGKVVVARYNISDSDYFLFEHVRKQVDFMVRWKHMTTIA</sequence>
<gene>
    <name evidence="1" type="ORF">PHYPA_021273</name>
</gene>
<evidence type="ECO:0000313" key="3">
    <source>
        <dbReference type="Proteomes" id="UP000006727"/>
    </source>
</evidence>
<dbReference type="Gramene" id="Pp3c16_20390V3.1">
    <property type="protein sequence ID" value="Pp3c16_20390V3.1"/>
    <property type="gene ID" value="Pp3c16_20390"/>
</dbReference>
<reference evidence="1 3" key="2">
    <citation type="journal article" date="2018" name="Plant J.">
        <title>The Physcomitrella patens chromosome-scale assembly reveals moss genome structure and evolution.</title>
        <authorList>
            <person name="Lang D."/>
            <person name="Ullrich K.K."/>
            <person name="Murat F."/>
            <person name="Fuchs J."/>
            <person name="Jenkins J."/>
            <person name="Haas F.B."/>
            <person name="Piednoel M."/>
            <person name="Gundlach H."/>
            <person name="Van Bel M."/>
            <person name="Meyberg R."/>
            <person name="Vives C."/>
            <person name="Morata J."/>
            <person name="Symeonidi A."/>
            <person name="Hiss M."/>
            <person name="Muchero W."/>
            <person name="Kamisugi Y."/>
            <person name="Saleh O."/>
            <person name="Blanc G."/>
            <person name="Decker E.L."/>
            <person name="van Gessel N."/>
            <person name="Grimwood J."/>
            <person name="Hayes R.D."/>
            <person name="Graham S.W."/>
            <person name="Gunter L.E."/>
            <person name="McDaniel S.F."/>
            <person name="Hoernstein S.N.W."/>
            <person name="Larsson A."/>
            <person name="Li F.W."/>
            <person name="Perroud P.F."/>
            <person name="Phillips J."/>
            <person name="Ranjan P."/>
            <person name="Rokshar D.S."/>
            <person name="Rothfels C.J."/>
            <person name="Schneider L."/>
            <person name="Shu S."/>
            <person name="Stevenson D.W."/>
            <person name="Thummler F."/>
            <person name="Tillich M."/>
            <person name="Villarreal Aguilar J.C."/>
            <person name="Widiez T."/>
            <person name="Wong G.K."/>
            <person name="Wymore A."/>
            <person name="Zhang Y."/>
            <person name="Zimmer A.D."/>
            <person name="Quatrano R.S."/>
            <person name="Mayer K.F.X."/>
            <person name="Goodstein D."/>
            <person name="Casacuberta J.M."/>
            <person name="Vandepoele K."/>
            <person name="Reski R."/>
            <person name="Cuming A.C."/>
            <person name="Tuskan G.A."/>
            <person name="Maumus F."/>
            <person name="Salse J."/>
            <person name="Schmutz J."/>
            <person name="Rensing S.A."/>
        </authorList>
    </citation>
    <scope>NUCLEOTIDE SEQUENCE [LARGE SCALE GENOMIC DNA]</scope>
    <source>
        <strain evidence="2 3">cv. Gransden 2004</strain>
    </source>
</reference>
<dbReference type="AlphaFoldDB" id="A0A2K1J9F9"/>
<reference evidence="1 3" key="1">
    <citation type="journal article" date="2008" name="Science">
        <title>The Physcomitrella genome reveals evolutionary insights into the conquest of land by plants.</title>
        <authorList>
            <person name="Rensing S."/>
            <person name="Lang D."/>
            <person name="Zimmer A."/>
            <person name="Terry A."/>
            <person name="Salamov A."/>
            <person name="Shapiro H."/>
            <person name="Nishiyama T."/>
            <person name="Perroud P.-F."/>
            <person name="Lindquist E."/>
            <person name="Kamisugi Y."/>
            <person name="Tanahashi T."/>
            <person name="Sakakibara K."/>
            <person name="Fujita T."/>
            <person name="Oishi K."/>
            <person name="Shin-I T."/>
            <person name="Kuroki Y."/>
            <person name="Toyoda A."/>
            <person name="Suzuki Y."/>
            <person name="Hashimoto A."/>
            <person name="Yamaguchi K."/>
            <person name="Sugano A."/>
            <person name="Kohara Y."/>
            <person name="Fujiyama A."/>
            <person name="Anterola A."/>
            <person name="Aoki S."/>
            <person name="Ashton N."/>
            <person name="Barbazuk W.B."/>
            <person name="Barker E."/>
            <person name="Bennetzen J."/>
            <person name="Bezanilla M."/>
            <person name="Blankenship R."/>
            <person name="Cho S.H."/>
            <person name="Dutcher S."/>
            <person name="Estelle M."/>
            <person name="Fawcett J.A."/>
            <person name="Gundlach H."/>
            <person name="Hanada K."/>
            <person name="Heyl A."/>
            <person name="Hicks K.A."/>
            <person name="Hugh J."/>
            <person name="Lohr M."/>
            <person name="Mayer K."/>
            <person name="Melkozernov A."/>
            <person name="Murata T."/>
            <person name="Nelson D."/>
            <person name="Pils B."/>
            <person name="Prigge M."/>
            <person name="Reiss B."/>
            <person name="Renner T."/>
            <person name="Rombauts S."/>
            <person name="Rushton P."/>
            <person name="Sanderfoot A."/>
            <person name="Schween G."/>
            <person name="Shiu S.-H."/>
            <person name="Stueber K."/>
            <person name="Theodoulou F.L."/>
            <person name="Tu H."/>
            <person name="Van de Peer Y."/>
            <person name="Verrier P.J."/>
            <person name="Waters E."/>
            <person name="Wood A."/>
            <person name="Yang L."/>
            <person name="Cove D."/>
            <person name="Cuming A."/>
            <person name="Hasebe M."/>
            <person name="Lucas S."/>
            <person name="Mishler D.B."/>
            <person name="Reski R."/>
            <person name="Grigoriev I."/>
            <person name="Quatrano R.S."/>
            <person name="Boore J.L."/>
        </authorList>
    </citation>
    <scope>NUCLEOTIDE SEQUENCE [LARGE SCALE GENOMIC DNA]</scope>
    <source>
        <strain evidence="2 3">cv. Gransden 2004</strain>
    </source>
</reference>
<keyword evidence="3" id="KW-1185">Reference proteome</keyword>
<dbReference type="EMBL" id="ABEU02000016">
    <property type="protein sequence ID" value="PNR38162.1"/>
    <property type="molecule type" value="Genomic_DNA"/>
</dbReference>
<dbReference type="EnsemblPlants" id="Pp3c16_20400V3.1">
    <property type="protein sequence ID" value="Pp3c16_20400V3.1"/>
    <property type="gene ID" value="Pp3c16_20400"/>
</dbReference>